<keyword evidence="2" id="KW-1185">Reference proteome</keyword>
<evidence type="ECO:0000313" key="2">
    <source>
        <dbReference type="Proteomes" id="UP000534783"/>
    </source>
</evidence>
<sequence length="216" mass="23301">MVKKIKKKIQKGPKATYAVPLVMALTALHGPRREGKDFRHLLEGADAIRSTLQLHLGQTLILADRPLSLAEYLSWGFKSRPARLAEMFSNSGVLPMGLAADNDLEGAPQLGILPMIALVQDRALDDFSERLSEELSEVGRVAFQNAIYPALGLIPGYDLLLYAPPSPAQGLNHAIDALNASLKDAFEQAAVPFPGPFPSIPESALASIPLKEPCTK</sequence>
<dbReference type="RefSeq" id="WP_168057611.1">
    <property type="nucleotide sequence ID" value="NZ_VTOW01000001.1"/>
</dbReference>
<name>A0A7X6DLC0_9BACT</name>
<evidence type="ECO:0000313" key="1">
    <source>
        <dbReference type="EMBL" id="NKE69298.1"/>
    </source>
</evidence>
<proteinExistence type="predicted"/>
<organism evidence="1 2">
    <name type="scientific">Candidatus Manganitrophus noduliformans</name>
    <dbReference type="NCBI Taxonomy" id="2606439"/>
    <lineage>
        <taxon>Bacteria</taxon>
        <taxon>Pseudomonadati</taxon>
        <taxon>Nitrospirota</taxon>
        <taxon>Nitrospiria</taxon>
        <taxon>Candidatus Troglogloeales</taxon>
        <taxon>Candidatus Manganitrophaceae</taxon>
        <taxon>Candidatus Manganitrophus</taxon>
    </lineage>
</organism>
<gene>
    <name evidence="1" type="ORF">MNODULE_00835</name>
</gene>
<reference evidence="1 2" key="1">
    <citation type="journal article" date="2020" name="Nature">
        <title>Bacterial chemolithoautotrophy via manganese oxidation.</title>
        <authorList>
            <person name="Yu H."/>
            <person name="Leadbetter J.R."/>
        </authorList>
    </citation>
    <scope>NUCLEOTIDE SEQUENCE [LARGE SCALE GENOMIC DNA]</scope>
    <source>
        <strain evidence="1 2">Mn-1</strain>
    </source>
</reference>
<comment type="caution">
    <text evidence="1">The sequence shown here is derived from an EMBL/GenBank/DDBJ whole genome shotgun (WGS) entry which is preliminary data.</text>
</comment>
<dbReference type="Proteomes" id="UP000534783">
    <property type="component" value="Unassembled WGS sequence"/>
</dbReference>
<protein>
    <submittedName>
        <fullName evidence="1">Uncharacterized protein</fullName>
    </submittedName>
</protein>
<accession>A0A7X6DLC0</accession>
<dbReference type="EMBL" id="VTOW01000001">
    <property type="protein sequence ID" value="NKE69298.1"/>
    <property type="molecule type" value="Genomic_DNA"/>
</dbReference>
<dbReference type="AlphaFoldDB" id="A0A7X6DLC0"/>